<feature type="transmembrane region" description="Helical" evidence="1">
    <location>
        <begin position="184"/>
        <end position="203"/>
    </location>
</feature>
<name>V6S6G8_9FLAO</name>
<dbReference type="STRING" id="1341154.FCR2A7T_04710"/>
<evidence type="ECO:0000313" key="3">
    <source>
        <dbReference type="EMBL" id="TWI13220.1"/>
    </source>
</evidence>
<dbReference type="Proteomes" id="UP000319848">
    <property type="component" value="Unassembled WGS sequence"/>
</dbReference>
<keyword evidence="1" id="KW-0812">Transmembrane</keyword>
<dbReference type="Pfam" id="PF13231">
    <property type="entry name" value="PMT_2"/>
    <property type="match status" value="1"/>
</dbReference>
<comment type="caution">
    <text evidence="3">The sequence shown here is derived from an EMBL/GenBank/DDBJ whole genome shotgun (WGS) entry which is preliminary data.</text>
</comment>
<organism evidence="3 4">
    <name type="scientific">Flavobacterium cauense R2A-7</name>
    <dbReference type="NCBI Taxonomy" id="1341154"/>
    <lineage>
        <taxon>Bacteria</taxon>
        <taxon>Pseudomonadati</taxon>
        <taxon>Bacteroidota</taxon>
        <taxon>Flavobacteriia</taxon>
        <taxon>Flavobacteriales</taxon>
        <taxon>Flavobacteriaceae</taxon>
        <taxon>Flavobacterium</taxon>
    </lineage>
</organism>
<evidence type="ECO:0000313" key="4">
    <source>
        <dbReference type="Proteomes" id="UP000319848"/>
    </source>
</evidence>
<keyword evidence="1" id="KW-0472">Membrane</keyword>
<feature type="transmembrane region" description="Helical" evidence="1">
    <location>
        <begin position="232"/>
        <end position="250"/>
    </location>
</feature>
<dbReference type="GO" id="GO:0016757">
    <property type="term" value="F:glycosyltransferase activity"/>
    <property type="evidence" value="ECO:0007669"/>
    <property type="project" value="UniProtKB-KW"/>
</dbReference>
<keyword evidence="3" id="KW-0328">Glycosyltransferase</keyword>
<feature type="domain" description="Glycosyltransferase RgtA/B/C/D-like" evidence="2">
    <location>
        <begin position="158"/>
        <end position="317"/>
    </location>
</feature>
<dbReference type="InterPro" id="IPR038731">
    <property type="entry name" value="RgtA/B/C-like"/>
</dbReference>
<sequence>MLIFICFLQLIITLFYLQPKKTMGELIVKSALIFSGFIVLLTEILSLFKAINLTALIISWSFFSIILLYFLYKNRENFFSLIRSKKSDFVKKYQTLYVYEKLLLVIITIFVLLLLFQGIIYPPNNWDSLTYHMPRIMYWIGNESVAHFPSHILRHLYQPPFAEYFILNLNLLNGNDYFSNTVQLLYLILTFFSIWLLLTQLAISRFYKILALFIAITIPAVELQATTTKNDIVCSFFILTAIVFCIKTYYSNNFSNFLYLGLAIGLAMLTKGTAYLFLAPILAVYGWLLLIKIIKTKDFKLLLNGFAVVLVILSINISHFTRNYKIEGNILNIDKNEALAFSNQKMDGKLLLSNLLKNVGLHLGYPIETKADAGIRKLHTLMNVPIDNPDTNYYNIKYDGPKENTTNEDLIPNLSHLILFLVSLSALSLICFKKFKENISSFLLILIILSQIILFSAILKWQPWHTRLHIPIFLLIVILISLTIEKSKLARFFTIGSLPILFFSFCFYFLYNNVRPIITNPIYTKDICLSDSRYKKYFAHQLHLYPEYSIILDKIYSSNPKKIGLIISDWEYPFLSDFYYDKLKITAINVNNVTAKIPQDDSNIDVIVSNSVKQNFIAFKGKNYYNQTPDNVSIWFYK</sequence>
<feature type="transmembrane region" description="Helical" evidence="1">
    <location>
        <begin position="301"/>
        <end position="321"/>
    </location>
</feature>
<feature type="transmembrane region" description="Helical" evidence="1">
    <location>
        <begin position="27"/>
        <end position="48"/>
    </location>
</feature>
<protein>
    <submittedName>
        <fullName evidence="3">Dolichyl-phosphate-mannose-protein mannosyltransferase</fullName>
    </submittedName>
</protein>
<evidence type="ECO:0000259" key="2">
    <source>
        <dbReference type="Pfam" id="PF13231"/>
    </source>
</evidence>
<dbReference type="EMBL" id="VLKQ01000004">
    <property type="protein sequence ID" value="TWI13220.1"/>
    <property type="molecule type" value="Genomic_DNA"/>
</dbReference>
<feature type="transmembrane region" description="Helical" evidence="1">
    <location>
        <begin position="55"/>
        <end position="72"/>
    </location>
</feature>
<accession>V6S6G8</accession>
<keyword evidence="4" id="KW-1185">Reference proteome</keyword>
<evidence type="ECO:0000256" key="1">
    <source>
        <dbReference type="SAM" id="Phobius"/>
    </source>
</evidence>
<feature type="transmembrane region" description="Helical" evidence="1">
    <location>
        <begin position="414"/>
        <end position="432"/>
    </location>
</feature>
<feature type="transmembrane region" description="Helical" evidence="1">
    <location>
        <begin position="256"/>
        <end position="289"/>
    </location>
</feature>
<feature type="transmembrane region" description="Helical" evidence="1">
    <location>
        <begin position="464"/>
        <end position="482"/>
    </location>
</feature>
<keyword evidence="1" id="KW-1133">Transmembrane helix</keyword>
<feature type="transmembrane region" description="Helical" evidence="1">
    <location>
        <begin position="489"/>
        <end position="511"/>
    </location>
</feature>
<feature type="transmembrane region" description="Helical" evidence="1">
    <location>
        <begin position="439"/>
        <end position="458"/>
    </location>
</feature>
<reference evidence="3 4" key="1">
    <citation type="journal article" date="2015" name="Stand. Genomic Sci.">
        <title>Genomic Encyclopedia of Bacterial and Archaeal Type Strains, Phase III: the genomes of soil and plant-associated and newly described type strains.</title>
        <authorList>
            <person name="Whitman W.B."/>
            <person name="Woyke T."/>
            <person name="Klenk H.P."/>
            <person name="Zhou Y."/>
            <person name="Lilburn T.G."/>
            <person name="Beck B.J."/>
            <person name="De Vos P."/>
            <person name="Vandamme P."/>
            <person name="Eisen J.A."/>
            <person name="Garrity G."/>
            <person name="Hugenholtz P."/>
            <person name="Kyrpides N.C."/>
        </authorList>
    </citation>
    <scope>NUCLEOTIDE SEQUENCE [LARGE SCALE GENOMIC DNA]</scope>
    <source>
        <strain evidence="3 4">CGMCC 1.7270</strain>
    </source>
</reference>
<dbReference type="AlphaFoldDB" id="V6S6G8"/>
<keyword evidence="3" id="KW-0808">Transferase</keyword>
<proteinExistence type="predicted"/>
<feature type="transmembrane region" description="Helical" evidence="1">
    <location>
        <begin position="102"/>
        <end position="121"/>
    </location>
</feature>
<gene>
    <name evidence="3" type="ORF">IP98_01202</name>
</gene>